<proteinExistence type="predicted"/>
<dbReference type="InterPro" id="IPR025095">
    <property type="entry name" value="DUF4022"/>
</dbReference>
<dbReference type="EMBL" id="LXLX01000013">
    <property type="protein sequence ID" value="OFE00868.1"/>
    <property type="molecule type" value="Genomic_DNA"/>
</dbReference>
<evidence type="ECO:0000313" key="1">
    <source>
        <dbReference type="EMBL" id="OFE00868.1"/>
    </source>
</evidence>
<dbReference type="PATRIC" id="fig|86662.23.peg.626"/>
<dbReference type="AlphaFoldDB" id="A0A1C4A507"/>
<reference evidence="1 2" key="1">
    <citation type="submission" date="2016-05" db="EMBL/GenBank/DDBJ databases">
        <title>Bacillus thuringiensis and Bacillus weihenstephanensis as novel biocontrol agents of wilt causing Verticillium species.</title>
        <authorList>
            <person name="Hollensteiner J."/>
            <person name="Wemheuer F."/>
            <person name="Harting R."/>
            <person name="Kolarzyk A."/>
            <person name="Diaz-Valerio S."/>
            <person name="Poehlein A."/>
            <person name="Brzuszkiewicz E."/>
            <person name="Nesemann K."/>
            <person name="Braus-Stromeyer S."/>
            <person name="Braus G."/>
            <person name="Daniel R."/>
            <person name="Liesegang H."/>
        </authorList>
    </citation>
    <scope>NUCLEOTIDE SEQUENCE [LARGE SCALE GENOMIC DNA]</scope>
    <source>
        <strain evidence="1 2">GOE11</strain>
    </source>
</reference>
<dbReference type="Proteomes" id="UP000175835">
    <property type="component" value="Unassembled WGS sequence"/>
</dbReference>
<organism evidence="1 2">
    <name type="scientific">Bacillus mycoides</name>
    <dbReference type="NCBI Taxonomy" id="1405"/>
    <lineage>
        <taxon>Bacteria</taxon>
        <taxon>Bacillati</taxon>
        <taxon>Bacillota</taxon>
        <taxon>Bacilli</taxon>
        <taxon>Bacillales</taxon>
        <taxon>Bacillaceae</taxon>
        <taxon>Bacillus</taxon>
        <taxon>Bacillus cereus group</taxon>
    </lineage>
</organism>
<accession>A0A1C4A507</accession>
<dbReference type="Pfam" id="PF13214">
    <property type="entry name" value="DUF4022"/>
    <property type="match status" value="1"/>
</dbReference>
<comment type="caution">
    <text evidence="1">The sequence shown here is derived from an EMBL/GenBank/DDBJ whole genome shotgun (WGS) entry which is preliminary data.</text>
</comment>
<dbReference type="RefSeq" id="WP_002114192.1">
    <property type="nucleotide sequence ID" value="NZ_CP035962.1"/>
</dbReference>
<sequence length="96" mass="10555">MRGIFSFSYGKMLLSRIMGMNNIMSISTLALLLLAEVLVAIILIGISIEICSYGWKKSNGIKYFCLLFSLLLGTASILGLLVAPAYFFLQLIEKGL</sequence>
<protein>
    <submittedName>
        <fullName evidence="1">Uncharacterized protein</fullName>
    </submittedName>
</protein>
<name>A0A1C4A507_BACMY</name>
<gene>
    <name evidence="1" type="ORF">BWGOE11_07190</name>
</gene>
<evidence type="ECO:0000313" key="2">
    <source>
        <dbReference type="Proteomes" id="UP000175835"/>
    </source>
</evidence>